<reference evidence="2 3" key="1">
    <citation type="submission" date="2018-06" db="EMBL/GenBank/DDBJ databases">
        <title>Genomic Encyclopedia of Type Strains, Phase IV (KMG-IV): sequencing the most valuable type-strain genomes for metagenomic binning, comparative biology and taxonomic classification.</title>
        <authorList>
            <person name="Goeker M."/>
        </authorList>
    </citation>
    <scope>NUCLEOTIDE SEQUENCE [LARGE SCALE GENOMIC DNA]</scope>
    <source>
        <strain evidence="2 3">DSM 18048</strain>
    </source>
</reference>
<sequence length="112" mass="12165">MELDINKNVLYDIACTTLERIEGLEVTNLPMNVGEVLNRSPRGRLRSLKVNRDESGVTIDVSVNVEYGKNIVSLSRGAQQAVTENIELMTGLKVKAVNVTVQGLTLPKGAQG</sequence>
<evidence type="ECO:0000313" key="2">
    <source>
        <dbReference type="EMBL" id="PYE54960.1"/>
    </source>
</evidence>
<accession>A0A318SA71</accession>
<dbReference type="PANTHER" id="PTHR34297:SF1">
    <property type="entry name" value="ASP23_GLS24 FAMILY ENVELOPE STRESS RESPONSE PROTEIN"/>
    <property type="match status" value="1"/>
</dbReference>
<proteinExistence type="inferred from homology"/>
<keyword evidence="3" id="KW-1185">Reference proteome</keyword>
<dbReference type="InterPro" id="IPR005531">
    <property type="entry name" value="Asp23"/>
</dbReference>
<dbReference type="Pfam" id="PF03780">
    <property type="entry name" value="Asp23"/>
    <property type="match status" value="1"/>
</dbReference>
<evidence type="ECO:0000313" key="3">
    <source>
        <dbReference type="Proteomes" id="UP000248326"/>
    </source>
</evidence>
<dbReference type="OrthoDB" id="73349at2"/>
<dbReference type="EMBL" id="QJSX01000004">
    <property type="protein sequence ID" value="PYE54960.1"/>
    <property type="molecule type" value="Genomic_DNA"/>
</dbReference>
<dbReference type="RefSeq" id="WP_110886065.1">
    <property type="nucleotide sequence ID" value="NZ_QJSX01000004.1"/>
</dbReference>
<comment type="similarity">
    <text evidence="1">Belongs to the asp23 family.</text>
</comment>
<dbReference type="Proteomes" id="UP000248326">
    <property type="component" value="Unassembled WGS sequence"/>
</dbReference>
<gene>
    <name evidence="2" type="ORF">DES52_104234</name>
</gene>
<evidence type="ECO:0000256" key="1">
    <source>
        <dbReference type="ARBA" id="ARBA00005721"/>
    </source>
</evidence>
<organism evidence="2 3">
    <name type="scientific">Deinococcus yavapaiensis KR-236</name>
    <dbReference type="NCBI Taxonomy" id="694435"/>
    <lineage>
        <taxon>Bacteria</taxon>
        <taxon>Thermotogati</taxon>
        <taxon>Deinococcota</taxon>
        <taxon>Deinococci</taxon>
        <taxon>Deinococcales</taxon>
        <taxon>Deinococcaceae</taxon>
        <taxon>Deinococcus</taxon>
    </lineage>
</organism>
<dbReference type="PANTHER" id="PTHR34297">
    <property type="entry name" value="HYPOTHETICAL CYTOSOLIC PROTEIN-RELATED"/>
    <property type="match status" value="1"/>
</dbReference>
<name>A0A318SA71_9DEIO</name>
<comment type="caution">
    <text evidence="2">The sequence shown here is derived from an EMBL/GenBank/DDBJ whole genome shotgun (WGS) entry which is preliminary data.</text>
</comment>
<protein>
    <submittedName>
        <fullName evidence="2">Putative alkaline shock family protein YloU</fullName>
    </submittedName>
</protein>
<dbReference type="AlphaFoldDB" id="A0A318SA71"/>